<evidence type="ECO:0000313" key="2">
    <source>
        <dbReference type="Proteomes" id="UP000789860"/>
    </source>
</evidence>
<protein>
    <submittedName>
        <fullName evidence="1">5951_t:CDS:1</fullName>
    </submittedName>
</protein>
<name>A0ACA9JUK5_9GLOM</name>
<keyword evidence="2" id="KW-1185">Reference proteome</keyword>
<reference evidence="1" key="1">
    <citation type="submission" date="2021-06" db="EMBL/GenBank/DDBJ databases">
        <authorList>
            <person name="Kallberg Y."/>
            <person name="Tangrot J."/>
            <person name="Rosling A."/>
        </authorList>
    </citation>
    <scope>NUCLEOTIDE SEQUENCE</scope>
    <source>
        <strain evidence="1">AU212A</strain>
    </source>
</reference>
<evidence type="ECO:0000313" key="1">
    <source>
        <dbReference type="EMBL" id="CAG8436362.1"/>
    </source>
</evidence>
<dbReference type="Proteomes" id="UP000789860">
    <property type="component" value="Unassembled WGS sequence"/>
</dbReference>
<gene>
    <name evidence="1" type="ORF">SCALOS_LOCUS274</name>
</gene>
<proteinExistence type="predicted"/>
<dbReference type="EMBL" id="CAJVPM010000125">
    <property type="protein sequence ID" value="CAG8436362.1"/>
    <property type="molecule type" value="Genomic_DNA"/>
</dbReference>
<accession>A0ACA9JUK5</accession>
<sequence>NSREEPKNLLLQSHKEALEVYVIDLAKELLELKSEKEKVITTREEQERLYNEEFQAKNERRNKDLAEVTDEDEIDWSLSSTNPNDMDEGILSDNENSYKFKT</sequence>
<feature type="non-terminal residue" evidence="1">
    <location>
        <position position="1"/>
    </location>
</feature>
<organism evidence="1 2">
    <name type="scientific">Scutellospora calospora</name>
    <dbReference type="NCBI Taxonomy" id="85575"/>
    <lineage>
        <taxon>Eukaryota</taxon>
        <taxon>Fungi</taxon>
        <taxon>Fungi incertae sedis</taxon>
        <taxon>Mucoromycota</taxon>
        <taxon>Glomeromycotina</taxon>
        <taxon>Glomeromycetes</taxon>
        <taxon>Diversisporales</taxon>
        <taxon>Gigasporaceae</taxon>
        <taxon>Scutellospora</taxon>
    </lineage>
</organism>
<comment type="caution">
    <text evidence="1">The sequence shown here is derived from an EMBL/GenBank/DDBJ whole genome shotgun (WGS) entry which is preliminary data.</text>
</comment>